<organism evidence="1 2">
    <name type="scientific">Linnemannia exigua</name>
    <dbReference type="NCBI Taxonomy" id="604196"/>
    <lineage>
        <taxon>Eukaryota</taxon>
        <taxon>Fungi</taxon>
        <taxon>Fungi incertae sedis</taxon>
        <taxon>Mucoromycota</taxon>
        <taxon>Mortierellomycotina</taxon>
        <taxon>Mortierellomycetes</taxon>
        <taxon>Mortierellales</taxon>
        <taxon>Mortierellaceae</taxon>
        <taxon>Linnemannia</taxon>
    </lineage>
</organism>
<gene>
    <name evidence="1" type="ORF">BGZ95_006876</name>
</gene>
<evidence type="ECO:0000313" key="1">
    <source>
        <dbReference type="EMBL" id="KAG0251502.1"/>
    </source>
</evidence>
<name>A0AAD4D131_9FUNG</name>
<evidence type="ECO:0000313" key="2">
    <source>
        <dbReference type="Proteomes" id="UP001194580"/>
    </source>
</evidence>
<accession>A0AAD4D131</accession>
<dbReference type="AlphaFoldDB" id="A0AAD4D131"/>
<dbReference type="Proteomes" id="UP001194580">
    <property type="component" value="Unassembled WGS sequence"/>
</dbReference>
<dbReference type="EMBL" id="JAAAIL010003263">
    <property type="protein sequence ID" value="KAG0251502.1"/>
    <property type="molecule type" value="Genomic_DNA"/>
</dbReference>
<protein>
    <submittedName>
        <fullName evidence="1">Uncharacterized protein</fullName>
    </submittedName>
</protein>
<sequence length="70" mass="8088">MANEIPFQSLRHPASDKIVQVQAHYNSETRQHVILWDNVLELFPRVRYLLDGKVIVSGARNASLHLLEPR</sequence>
<keyword evidence="2" id="KW-1185">Reference proteome</keyword>
<comment type="caution">
    <text evidence="1">The sequence shown here is derived from an EMBL/GenBank/DDBJ whole genome shotgun (WGS) entry which is preliminary data.</text>
</comment>
<feature type="non-terminal residue" evidence="1">
    <location>
        <position position="1"/>
    </location>
</feature>
<proteinExistence type="predicted"/>
<reference evidence="1" key="1">
    <citation type="journal article" date="2020" name="Fungal Divers.">
        <title>Resolving the Mortierellaceae phylogeny through synthesis of multi-gene phylogenetics and phylogenomics.</title>
        <authorList>
            <person name="Vandepol N."/>
            <person name="Liber J."/>
            <person name="Desiro A."/>
            <person name="Na H."/>
            <person name="Kennedy M."/>
            <person name="Barry K."/>
            <person name="Grigoriev I.V."/>
            <person name="Miller A.N."/>
            <person name="O'Donnell K."/>
            <person name="Stajich J.E."/>
            <person name="Bonito G."/>
        </authorList>
    </citation>
    <scope>NUCLEOTIDE SEQUENCE</scope>
    <source>
        <strain evidence="1">NRRL 28262</strain>
    </source>
</reference>